<evidence type="ECO:0000256" key="5">
    <source>
        <dbReference type="ARBA" id="ARBA00022980"/>
    </source>
</evidence>
<evidence type="ECO:0000313" key="10">
    <source>
        <dbReference type="Proteomes" id="UP001164746"/>
    </source>
</evidence>
<keyword evidence="6" id="KW-0687">Ribonucleoprotein</keyword>
<organism evidence="9 10">
    <name type="scientific">Mya arenaria</name>
    <name type="common">Soft-shell clam</name>
    <dbReference type="NCBI Taxonomy" id="6604"/>
    <lineage>
        <taxon>Eukaryota</taxon>
        <taxon>Metazoa</taxon>
        <taxon>Spiralia</taxon>
        <taxon>Lophotrochozoa</taxon>
        <taxon>Mollusca</taxon>
        <taxon>Bivalvia</taxon>
        <taxon>Autobranchia</taxon>
        <taxon>Heteroconchia</taxon>
        <taxon>Euheterodonta</taxon>
        <taxon>Imparidentia</taxon>
        <taxon>Neoheterodontei</taxon>
        <taxon>Myida</taxon>
        <taxon>Myoidea</taxon>
        <taxon>Myidae</taxon>
        <taxon>Mya</taxon>
    </lineage>
</organism>
<keyword evidence="4" id="KW-0862">Zinc</keyword>
<evidence type="ECO:0000256" key="4">
    <source>
        <dbReference type="ARBA" id="ARBA00022833"/>
    </source>
</evidence>
<evidence type="ECO:0000313" key="9">
    <source>
        <dbReference type="EMBL" id="WAR19475.1"/>
    </source>
</evidence>
<comment type="cofactor">
    <cofactor evidence="1">
        <name>Zn(2+)</name>
        <dbReference type="ChEBI" id="CHEBI:29105"/>
    </cofactor>
</comment>
<dbReference type="InterPro" id="IPR001209">
    <property type="entry name" value="Ribosomal_uS14"/>
</dbReference>
<comment type="similarity">
    <text evidence="2">Belongs to the universal ribosomal protein uS14 family.</text>
</comment>
<evidence type="ECO:0000256" key="8">
    <source>
        <dbReference type="ARBA" id="ARBA00035455"/>
    </source>
</evidence>
<sequence length="147" mass="16789">MLNRVCKNTHGLIRKYGLNMCRRCFREYAADIGFRKSFSPIGVVLPHWIKDEPTEEAGPEFPSQPGILPLGSLLMGKASGPVPIVKTRIRPILEYATVVWSPWLKKGIVAIEQELVPRRSTPKLKLAYRTRNIYENMGLLILIYRAR</sequence>
<dbReference type="Pfam" id="PF00253">
    <property type="entry name" value="Ribosomal_S14"/>
    <property type="match status" value="1"/>
</dbReference>
<reference evidence="9" key="1">
    <citation type="submission" date="2022-11" db="EMBL/GenBank/DDBJ databases">
        <title>Centuries of genome instability and evolution in soft-shell clam transmissible cancer (bioRxiv).</title>
        <authorList>
            <person name="Hart S.F.M."/>
            <person name="Yonemitsu M.A."/>
            <person name="Giersch R.M."/>
            <person name="Beal B.F."/>
            <person name="Arriagada G."/>
            <person name="Davis B.W."/>
            <person name="Ostrander E.A."/>
            <person name="Goff S.P."/>
            <person name="Metzger M.J."/>
        </authorList>
    </citation>
    <scope>NUCLEOTIDE SEQUENCE</scope>
    <source>
        <strain evidence="9">MELC-2E11</strain>
        <tissue evidence="9">Siphon/mantle</tissue>
    </source>
</reference>
<evidence type="ECO:0000256" key="7">
    <source>
        <dbReference type="ARBA" id="ARBA00035167"/>
    </source>
</evidence>
<name>A0ABY7FBB7_MYAAR</name>
<proteinExistence type="inferred from homology"/>
<evidence type="ECO:0000256" key="2">
    <source>
        <dbReference type="ARBA" id="ARBA00009083"/>
    </source>
</evidence>
<dbReference type="InterPro" id="IPR043140">
    <property type="entry name" value="Ribosomal_uS14_sf"/>
</dbReference>
<dbReference type="Proteomes" id="UP001164746">
    <property type="component" value="Chromosome 11"/>
</dbReference>
<dbReference type="PANTHER" id="PTHR12010">
    <property type="entry name" value="40S RIBOSOMAL PROTEIN S29"/>
    <property type="match status" value="1"/>
</dbReference>
<evidence type="ECO:0000256" key="1">
    <source>
        <dbReference type="ARBA" id="ARBA00001947"/>
    </source>
</evidence>
<keyword evidence="10" id="KW-1185">Reference proteome</keyword>
<dbReference type="InterPro" id="IPR039744">
    <property type="entry name" value="RIbosomal_uS14_euk_arc"/>
</dbReference>
<evidence type="ECO:0000256" key="6">
    <source>
        <dbReference type="ARBA" id="ARBA00023274"/>
    </source>
</evidence>
<dbReference type="InterPro" id="IPR018271">
    <property type="entry name" value="Ribosomal_uS14_CS"/>
</dbReference>
<dbReference type="PROSITE" id="PS00527">
    <property type="entry name" value="RIBOSOMAL_S14"/>
    <property type="match status" value="1"/>
</dbReference>
<evidence type="ECO:0000256" key="3">
    <source>
        <dbReference type="ARBA" id="ARBA00011542"/>
    </source>
</evidence>
<dbReference type="PANTHER" id="PTHR12010:SF2">
    <property type="entry name" value="40S RIBOSOMAL PROTEIN S29"/>
    <property type="match status" value="1"/>
</dbReference>
<comment type="subunit">
    <text evidence="3">Component of the 40S small ribosomal subunit.</text>
</comment>
<gene>
    <name evidence="9" type="ORF">MAR_001313</name>
</gene>
<protein>
    <recommendedName>
        <fullName evidence="7">Small ribosomal subunit protein uS14</fullName>
    </recommendedName>
    <alternativeName>
        <fullName evidence="8">40S ribosomal protein S29</fullName>
    </alternativeName>
</protein>
<keyword evidence="5" id="KW-0689">Ribosomal protein</keyword>
<dbReference type="EMBL" id="CP111022">
    <property type="protein sequence ID" value="WAR19475.1"/>
    <property type="molecule type" value="Genomic_DNA"/>
</dbReference>
<dbReference type="Gene3D" id="4.10.830.10">
    <property type="entry name" value="30s Ribosomal Protein S14, Chain N"/>
    <property type="match status" value="1"/>
</dbReference>
<accession>A0ABY7FBB7</accession>